<feature type="domain" description="ABC3 transporter permease C-terminal" evidence="7">
    <location>
        <begin position="289"/>
        <end position="406"/>
    </location>
</feature>
<dbReference type="Pfam" id="PF02687">
    <property type="entry name" value="FtsX"/>
    <property type="match status" value="1"/>
</dbReference>
<dbReference type="PANTHER" id="PTHR30572:SF4">
    <property type="entry name" value="ABC TRANSPORTER PERMEASE YTRF"/>
    <property type="match status" value="1"/>
</dbReference>
<keyword evidence="5" id="KW-0472">Membrane</keyword>
<dbReference type="EMBL" id="SOHQ01000015">
    <property type="protein sequence ID" value="TFD80417.1"/>
    <property type="molecule type" value="Genomic_DNA"/>
</dbReference>
<evidence type="ECO:0000256" key="5">
    <source>
        <dbReference type="ARBA" id="ARBA00023136"/>
    </source>
</evidence>
<keyword evidence="2" id="KW-1003">Cell membrane</keyword>
<evidence type="ECO:0000313" key="9">
    <source>
        <dbReference type="Proteomes" id="UP000298218"/>
    </source>
</evidence>
<sequence>MSARLAFRMARRMATQSPVRSLLVAVLVAIPVLGMAGIATVSASNIATPAEHATLQLGSTEARLRVMNAPDPAFSQDPLNELNNGLDATVVDPTAPQSFSTEPVAPDTYLPADTRVLTINYTSLVAETADGIGSFDAVQGQPWDEAFDGKWSVIGGTTPQTDHEIMVTEATLGRLGAHIGSTVDIRSPQVATFRIVGTLSSARLDNAGEGFYGRPGVFDAVLPSDDLKSTEFYLPDLRLTWSAVQDLNRHGATVLSRAVLLHPPAPGSYTMALNASTGTGWLALYVALLGGFALFEVALLAGAAFTVGARSQQRTLATLASVGGDKRMLFRVMSFGGVILGAVGAVLGTALGVATAWIFMQISANGSAARYPGFHVDPVVLSGIAAVAILAGWIAAAVPARAASRVDIIGALRGSERPPKLSQRRPVVGLVVMAVGAVIAVAGGLITLAAYTPVYQANLLTLSLALIVIGPVSMQIGAVLIAPLILRWGARLLSRVGPGARLGTRDVARNPGRSVPALAAIMSTVFVASFAMSMVGMAQAHERDGYVFDAPLNAVSVTMYTAGAEAPYKRIPRTGSGEVAAAMQAAFPSGTARVLSSAPDPALPFYEYEKNPTVADATFAYPRVNPATVCPSDAMGGMRASTTPNDIRCPTPGYLATNTYGANDHIWVGSPADLAVLLDEPVSEQSLTTLRTGGAVSLYSEYVVDGTVTVDWTHTAGGQEDPVQTRTLVGSVQEPKHPLPYAIFMLGDTADGLGISYAPTAVMTNLDAPPTVSQQDRARAELGTVSDGFYLRVETGPSEYAAAWAWGLLGLTSLIALAAAIIAIGLARSDGHRDSAVLSSLGASPRVRRAFGFWQAVVIAGLGTFIGAVLGLVPSLALALPRDTAGHSMFPFAPPWLQLFLLALALPGFIAVGSWLTAGATRTRFAIG</sequence>
<dbReference type="AlphaFoldDB" id="A0A4Y8KPA8"/>
<dbReference type="PANTHER" id="PTHR30572">
    <property type="entry name" value="MEMBRANE COMPONENT OF TRANSPORTER-RELATED"/>
    <property type="match status" value="1"/>
</dbReference>
<evidence type="ECO:0000256" key="2">
    <source>
        <dbReference type="ARBA" id="ARBA00022475"/>
    </source>
</evidence>
<evidence type="ECO:0000256" key="1">
    <source>
        <dbReference type="ARBA" id="ARBA00004651"/>
    </source>
</evidence>
<dbReference type="RefSeq" id="WP_134171638.1">
    <property type="nucleotide sequence ID" value="NZ_SODI01000001.1"/>
</dbReference>
<keyword evidence="4" id="KW-1133">Transmembrane helix</keyword>
<reference evidence="8 9" key="1">
    <citation type="submission" date="2019-03" db="EMBL/GenBank/DDBJ databases">
        <title>Genomics of glacier-inhabiting Cryobacterium strains.</title>
        <authorList>
            <person name="Liu Q."/>
            <person name="Xin Y.-H."/>
        </authorList>
    </citation>
    <scope>NUCLEOTIDE SEQUENCE [LARGE SCALE GENOMIC DNA]</scope>
    <source>
        <strain evidence="8 9">CGMCC 1.4292</strain>
    </source>
</reference>
<evidence type="ECO:0000313" key="8">
    <source>
        <dbReference type="EMBL" id="TFD80417.1"/>
    </source>
</evidence>
<dbReference type="GO" id="GO:0022857">
    <property type="term" value="F:transmembrane transporter activity"/>
    <property type="evidence" value="ECO:0007669"/>
    <property type="project" value="TreeGrafter"/>
</dbReference>
<evidence type="ECO:0000256" key="4">
    <source>
        <dbReference type="ARBA" id="ARBA00022989"/>
    </source>
</evidence>
<dbReference type="OrthoDB" id="5089158at2"/>
<evidence type="ECO:0000256" key="6">
    <source>
        <dbReference type="ARBA" id="ARBA00038076"/>
    </source>
</evidence>
<organism evidence="8 9">
    <name type="scientific">Cryobacterium psychrophilum</name>
    <dbReference type="NCBI Taxonomy" id="41988"/>
    <lineage>
        <taxon>Bacteria</taxon>
        <taxon>Bacillati</taxon>
        <taxon>Actinomycetota</taxon>
        <taxon>Actinomycetes</taxon>
        <taxon>Micrococcales</taxon>
        <taxon>Microbacteriaceae</taxon>
        <taxon>Cryobacterium</taxon>
    </lineage>
</organism>
<evidence type="ECO:0000259" key="7">
    <source>
        <dbReference type="Pfam" id="PF02687"/>
    </source>
</evidence>
<dbReference type="Proteomes" id="UP000298218">
    <property type="component" value="Unassembled WGS sequence"/>
</dbReference>
<keyword evidence="3" id="KW-0812">Transmembrane</keyword>
<accession>A0A4Y8KPA8</accession>
<dbReference type="InterPro" id="IPR050250">
    <property type="entry name" value="Macrolide_Exporter_MacB"/>
</dbReference>
<evidence type="ECO:0000256" key="3">
    <source>
        <dbReference type="ARBA" id="ARBA00022692"/>
    </source>
</evidence>
<comment type="caution">
    <text evidence="8">The sequence shown here is derived from an EMBL/GenBank/DDBJ whole genome shotgun (WGS) entry which is preliminary data.</text>
</comment>
<proteinExistence type="inferred from homology"/>
<comment type="subcellular location">
    <subcellularLocation>
        <location evidence="1">Cell membrane</location>
        <topology evidence="1">Multi-pass membrane protein</topology>
    </subcellularLocation>
</comment>
<keyword evidence="9" id="KW-1185">Reference proteome</keyword>
<gene>
    <name evidence="8" type="ORF">E3T53_04885</name>
</gene>
<name>A0A4Y8KPA8_9MICO</name>
<dbReference type="GO" id="GO:0005886">
    <property type="term" value="C:plasma membrane"/>
    <property type="evidence" value="ECO:0007669"/>
    <property type="project" value="UniProtKB-SubCell"/>
</dbReference>
<comment type="similarity">
    <text evidence="6">Belongs to the ABC-4 integral membrane protein family.</text>
</comment>
<dbReference type="InterPro" id="IPR003838">
    <property type="entry name" value="ABC3_permease_C"/>
</dbReference>
<protein>
    <submittedName>
        <fullName evidence="8">ABC transporter permease</fullName>
    </submittedName>
</protein>